<reference evidence="3 4" key="1">
    <citation type="submission" date="2017-07" db="EMBL/GenBank/DDBJ databases">
        <title>Leptospira spp. isolated from tropical soils.</title>
        <authorList>
            <person name="Thibeaux R."/>
            <person name="Iraola G."/>
            <person name="Ferres I."/>
            <person name="Bierque E."/>
            <person name="Girault D."/>
            <person name="Soupe-Gilbert M.-E."/>
            <person name="Picardeau M."/>
            <person name="Goarant C."/>
        </authorList>
    </citation>
    <scope>NUCLEOTIDE SEQUENCE [LARGE SCALE GENOMIC DNA]</scope>
    <source>
        <strain evidence="2 4">FH1-B-B1</strain>
        <strain evidence="1 3">FH1-B-C1</strain>
    </source>
</reference>
<dbReference type="Proteomes" id="UP000231962">
    <property type="component" value="Unassembled WGS sequence"/>
</dbReference>
<dbReference type="AlphaFoldDB" id="A0A2M9ZS04"/>
<name>A0A2M9ZS04_9LEPT</name>
<gene>
    <name evidence="1" type="ORF">CH360_02065</name>
    <name evidence="2" type="ORF">CH373_02065</name>
</gene>
<dbReference type="Proteomes" id="UP000231990">
    <property type="component" value="Unassembled WGS sequence"/>
</dbReference>
<evidence type="ECO:0000313" key="1">
    <source>
        <dbReference type="EMBL" id="PJZ71312.1"/>
    </source>
</evidence>
<keyword evidence="3" id="KW-1185">Reference proteome</keyword>
<evidence type="ECO:0000313" key="2">
    <source>
        <dbReference type="EMBL" id="PJZ74846.1"/>
    </source>
</evidence>
<evidence type="ECO:0000313" key="3">
    <source>
        <dbReference type="Proteomes" id="UP000231962"/>
    </source>
</evidence>
<accession>A0A2M9ZS04</accession>
<comment type="caution">
    <text evidence="2">The sequence shown here is derived from an EMBL/GenBank/DDBJ whole genome shotgun (WGS) entry which is preliminary data.</text>
</comment>
<evidence type="ECO:0000313" key="4">
    <source>
        <dbReference type="Proteomes" id="UP000231990"/>
    </source>
</evidence>
<proteinExistence type="predicted"/>
<protein>
    <submittedName>
        <fullName evidence="2">Uncharacterized protein</fullName>
    </submittedName>
</protein>
<sequence>MQLLTVTDLNKEEAEGETASENLLTCKGCGVDTAQLFQYDLCRDCLNVAFKRLIKVIDSVRK</sequence>
<dbReference type="RefSeq" id="WP_100712254.1">
    <property type="nucleotide sequence ID" value="NZ_NPDY01000001.1"/>
</dbReference>
<organism evidence="2 4">
    <name type="scientific">Leptospira perolatii</name>
    <dbReference type="NCBI Taxonomy" id="2023191"/>
    <lineage>
        <taxon>Bacteria</taxon>
        <taxon>Pseudomonadati</taxon>
        <taxon>Spirochaetota</taxon>
        <taxon>Spirochaetia</taxon>
        <taxon>Leptospirales</taxon>
        <taxon>Leptospiraceae</taxon>
        <taxon>Leptospira</taxon>
    </lineage>
</organism>
<dbReference type="OrthoDB" id="332052at2"/>
<dbReference type="EMBL" id="NPDY01000001">
    <property type="protein sequence ID" value="PJZ71312.1"/>
    <property type="molecule type" value="Genomic_DNA"/>
</dbReference>
<dbReference type="EMBL" id="NPDZ01000001">
    <property type="protein sequence ID" value="PJZ74846.1"/>
    <property type="molecule type" value="Genomic_DNA"/>
</dbReference>